<protein>
    <submittedName>
        <fullName evidence="1">Uncharacterized protein</fullName>
    </submittedName>
</protein>
<proteinExistence type="predicted"/>
<evidence type="ECO:0000313" key="2">
    <source>
        <dbReference type="Proteomes" id="UP001497535"/>
    </source>
</evidence>
<organism evidence="1 2">
    <name type="scientific">Meloidogyne enterolobii</name>
    <name type="common">Root-knot nematode worm</name>
    <name type="synonym">Meloidogyne mayaguensis</name>
    <dbReference type="NCBI Taxonomy" id="390850"/>
    <lineage>
        <taxon>Eukaryota</taxon>
        <taxon>Metazoa</taxon>
        <taxon>Ecdysozoa</taxon>
        <taxon>Nematoda</taxon>
        <taxon>Chromadorea</taxon>
        <taxon>Rhabditida</taxon>
        <taxon>Tylenchina</taxon>
        <taxon>Tylenchomorpha</taxon>
        <taxon>Tylenchoidea</taxon>
        <taxon>Meloidogynidae</taxon>
        <taxon>Meloidogyninae</taxon>
        <taxon>Meloidogyne</taxon>
    </lineage>
</organism>
<reference evidence="1" key="1">
    <citation type="submission" date="2023-11" db="EMBL/GenBank/DDBJ databases">
        <authorList>
            <person name="Poullet M."/>
        </authorList>
    </citation>
    <scope>NUCLEOTIDE SEQUENCE</scope>
    <source>
        <strain evidence="1">E1834</strain>
    </source>
</reference>
<name>A0ACB1B0L7_MELEN</name>
<accession>A0ACB1B0L7</accession>
<comment type="caution">
    <text evidence="1">The sequence shown here is derived from an EMBL/GenBank/DDBJ whole genome shotgun (WGS) entry which is preliminary data.</text>
</comment>
<dbReference type="EMBL" id="CAVMJV010000156">
    <property type="protein sequence ID" value="CAK5115873.1"/>
    <property type="molecule type" value="Genomic_DNA"/>
</dbReference>
<dbReference type="Proteomes" id="UP001497535">
    <property type="component" value="Unassembled WGS sequence"/>
</dbReference>
<gene>
    <name evidence="1" type="ORF">MENTE1834_LOCUS45692</name>
</gene>
<keyword evidence="2" id="KW-1185">Reference proteome</keyword>
<sequence>MFFTPIFQFFLIILLIPPIYSNTECVQVIGRLLCKNGQKLVIGSEVELLELDSPQNVTWTKVNNEDGLFNLDGCGQDHDWLPWAINRPEFYLRVRHRCNNRTNSTYNIFNNTTNNTLVDEKFKMAAEQETKIVLPVFRKPLNPSFNINGTIENSTIFDWHLQHPIDIVVAARTVGGRSSSDVQERRLAEGKTTTNSSSVRSKGRNEEKRGLQAPHSPNFIFFYFYFLEKTNFVF</sequence>
<evidence type="ECO:0000313" key="1">
    <source>
        <dbReference type="EMBL" id="CAK5115873.1"/>
    </source>
</evidence>